<evidence type="ECO:0000313" key="1">
    <source>
        <dbReference type="EMBL" id="OAH46246.1"/>
    </source>
</evidence>
<sequence length="160" mass="18247">MRSVTSFFCIFIAAFALTGCKESREDKIDRLFPAEKRIQSGTEQLYKVYAVSYPHIAPLEAKAVIEESFRANETLNRELVQKQWSELNWSDEELEVVARMIQNPANAVSIAGSEDNARRISIKIYETQQQTYTPEVKAKVSELNEKVDEKLRALEAKANS</sequence>
<dbReference type="PROSITE" id="PS51257">
    <property type="entry name" value="PROKAR_LIPOPROTEIN"/>
    <property type="match status" value="1"/>
</dbReference>
<dbReference type="AlphaFoldDB" id="A0AAP7FJM0"/>
<dbReference type="RefSeq" id="WP_023662079.1">
    <property type="nucleotide sequence ID" value="NZ_JAJSQR010000043.1"/>
</dbReference>
<dbReference type="Proteomes" id="UP000077242">
    <property type="component" value="Unassembled WGS sequence"/>
</dbReference>
<name>A0AAP7FJM0_9PSED</name>
<organism evidence="1 2">
    <name type="scientific">Pseudomonas monteilii</name>
    <dbReference type="NCBI Taxonomy" id="76759"/>
    <lineage>
        <taxon>Bacteria</taxon>
        <taxon>Pseudomonadati</taxon>
        <taxon>Pseudomonadota</taxon>
        <taxon>Gammaproteobacteria</taxon>
        <taxon>Pseudomonadales</taxon>
        <taxon>Pseudomonadaceae</taxon>
        <taxon>Pseudomonas</taxon>
    </lineage>
</organism>
<dbReference type="EMBL" id="LSTU01000056">
    <property type="protein sequence ID" value="OAH46246.1"/>
    <property type="molecule type" value="Genomic_DNA"/>
</dbReference>
<proteinExistence type="predicted"/>
<reference evidence="2" key="1">
    <citation type="submission" date="2016-02" db="EMBL/GenBank/DDBJ databases">
        <title>Dietzia cinnamea strain CD11_5 genome sequencing and assembly.</title>
        <authorList>
            <person name="Kaur G."/>
            <person name="Nair G.R."/>
            <person name="Mayilraj S."/>
        </authorList>
    </citation>
    <scope>NUCLEOTIDE SEQUENCE [LARGE SCALE GENOMIC DNA]</scope>
    <source>
        <strain evidence="2">CD10_2</strain>
    </source>
</reference>
<accession>A0AAP7FJM0</accession>
<evidence type="ECO:0000313" key="2">
    <source>
        <dbReference type="Proteomes" id="UP000077242"/>
    </source>
</evidence>
<comment type="caution">
    <text evidence="1">The sequence shown here is derived from an EMBL/GenBank/DDBJ whole genome shotgun (WGS) entry which is preliminary data.</text>
</comment>
<gene>
    <name evidence="1" type="ORF">AYJ70_19205</name>
</gene>
<protein>
    <submittedName>
        <fullName evidence="1">Uncharacterized protein</fullName>
    </submittedName>
</protein>